<evidence type="ECO:0000256" key="2">
    <source>
        <dbReference type="ARBA" id="ARBA00022630"/>
    </source>
</evidence>
<dbReference type="SUPFAM" id="SSF50475">
    <property type="entry name" value="FMN-binding split barrel"/>
    <property type="match status" value="1"/>
</dbReference>
<dbReference type="Proteomes" id="UP000694865">
    <property type="component" value="Unplaced"/>
</dbReference>
<dbReference type="RefSeq" id="XP_006820334.1">
    <property type="nucleotide sequence ID" value="XM_006820271.1"/>
</dbReference>
<accession>A0ABM0MJZ3</accession>
<keyword evidence="2" id="KW-0285">Flavoprotein</keyword>
<evidence type="ECO:0000256" key="1">
    <source>
        <dbReference type="ARBA" id="ARBA00001917"/>
    </source>
</evidence>
<feature type="compositionally biased region" description="Gly residues" evidence="5">
    <location>
        <begin position="84"/>
        <end position="161"/>
    </location>
</feature>
<reference evidence="7" key="1">
    <citation type="submission" date="2025-08" db="UniProtKB">
        <authorList>
            <consortium name="RefSeq"/>
        </authorList>
    </citation>
    <scope>IDENTIFICATION</scope>
    <source>
        <tissue evidence="7">Testes</tissue>
    </source>
</reference>
<organism evidence="6 7">
    <name type="scientific">Saccoglossus kowalevskii</name>
    <name type="common">Acorn worm</name>
    <dbReference type="NCBI Taxonomy" id="10224"/>
    <lineage>
        <taxon>Eukaryota</taxon>
        <taxon>Metazoa</taxon>
        <taxon>Hemichordata</taxon>
        <taxon>Enteropneusta</taxon>
        <taxon>Harrimaniidae</taxon>
        <taxon>Saccoglossus</taxon>
    </lineage>
</organism>
<comment type="cofactor">
    <cofactor evidence="1">
        <name>FMN</name>
        <dbReference type="ChEBI" id="CHEBI:58210"/>
    </cofactor>
</comment>
<evidence type="ECO:0000313" key="6">
    <source>
        <dbReference type="Proteomes" id="UP000694865"/>
    </source>
</evidence>
<dbReference type="PANTHER" id="PTHR33798">
    <property type="entry name" value="FLAVOPROTEIN OXYGENASE"/>
    <property type="match status" value="1"/>
</dbReference>
<protein>
    <submittedName>
        <fullName evidence="7">Spidroin-1-like</fullName>
    </submittedName>
</protein>
<comment type="similarity">
    <text evidence="4">Belongs to the flavoredoxin family.</text>
</comment>
<name>A0ABM0MJZ3_SACKO</name>
<feature type="region of interest" description="Disordered" evidence="5">
    <location>
        <begin position="72"/>
        <end position="179"/>
    </location>
</feature>
<dbReference type="Gene3D" id="2.30.110.10">
    <property type="entry name" value="Electron Transport, Fmn-binding Protein, Chain A"/>
    <property type="match status" value="1"/>
</dbReference>
<evidence type="ECO:0000256" key="4">
    <source>
        <dbReference type="ARBA" id="ARBA00038054"/>
    </source>
</evidence>
<keyword evidence="3" id="KW-0288">FMN</keyword>
<sequence>MYIRVDDGDCGMGMQLYGCMIRLALNVVERKNNLVVGKLACHMGMGGLVRPFGVLAGQGGMGELTGQGGMDELTGQGGMDELTGQGGMGELTGQGGMDELTGQGGMGELTGQGGMGELTGQGGMGELTGQGGMGELTGQGDMGELTGQGGMGELTGQGGMGELTSQGGMSELTGQGGMASREYDSHIDEFNEVGFTALPSKYGIAPIVKESPLSLECSLYSSMDIGKPKYGGSTIIVGKIVCLHINETSWKDNQIIPETLQSVSRLGSMNYGSGDIKFSIIDDTVWSKKHW</sequence>
<dbReference type="GeneID" id="102803348"/>
<gene>
    <name evidence="7" type="primary">LOC102803348</name>
</gene>
<dbReference type="InterPro" id="IPR012349">
    <property type="entry name" value="Split_barrel_FMN-bd"/>
</dbReference>
<proteinExistence type="inferred from homology"/>
<dbReference type="PANTHER" id="PTHR33798:SF5">
    <property type="entry name" value="FLAVIN REDUCTASE LIKE DOMAIN-CONTAINING PROTEIN"/>
    <property type="match status" value="1"/>
</dbReference>
<evidence type="ECO:0000313" key="7">
    <source>
        <dbReference type="RefSeq" id="XP_006820334.1"/>
    </source>
</evidence>
<keyword evidence="6" id="KW-1185">Reference proteome</keyword>
<evidence type="ECO:0000256" key="5">
    <source>
        <dbReference type="SAM" id="MobiDB-lite"/>
    </source>
</evidence>
<evidence type="ECO:0000256" key="3">
    <source>
        <dbReference type="ARBA" id="ARBA00022643"/>
    </source>
</evidence>